<evidence type="ECO:0000313" key="13">
    <source>
        <dbReference type="EMBL" id="VDL57992.1"/>
    </source>
</evidence>
<gene>
    <name evidence="13" type="ORF">HDID_LOCUS5674</name>
</gene>
<dbReference type="EMBL" id="UYSG01003186">
    <property type="protein sequence ID" value="VDL57992.1"/>
    <property type="molecule type" value="Genomic_DNA"/>
</dbReference>
<reference evidence="15" key="1">
    <citation type="submission" date="2017-02" db="UniProtKB">
        <authorList>
            <consortium name="WormBaseParasite"/>
        </authorList>
    </citation>
    <scope>IDENTIFICATION</scope>
</reference>
<evidence type="ECO:0000256" key="2">
    <source>
        <dbReference type="ARBA" id="ARBA00004496"/>
    </source>
</evidence>
<dbReference type="PANTHER" id="PTHR21210">
    <property type="entry name" value="TRNA (URACIL-O(2)-)-METHYLTRANSFERASE-RELATED"/>
    <property type="match status" value="1"/>
</dbReference>
<feature type="domain" description="C3H1-type" evidence="12">
    <location>
        <begin position="433"/>
        <end position="463"/>
    </location>
</feature>
<dbReference type="OrthoDB" id="10047021at2759"/>
<dbReference type="GO" id="GO:0005737">
    <property type="term" value="C:cytoplasm"/>
    <property type="evidence" value="ECO:0007669"/>
    <property type="project" value="UniProtKB-SubCell"/>
</dbReference>
<keyword evidence="5 11" id="KW-0489">Methyltransferase</keyword>
<sequence>MEFDTLVRMSTILLFSIAPGVKTSSKFIDEVWLESVLVVKLNSWLNQEMNNSPPSLILMNLREYQLCYDGLKTRYAKNITSFWCESTNPDKFIHEDLGIAAYLLCLWRNDTIRKPRFVDIGCGNGLLVHILTSEGFKGKGVDIRKRKIWDLYPDNVKRNLIEMTVDPQTHPGFPEADWLIGNHSDELTPWMPILGARSNPHCRIFVIPCCPFSLFQKFDLGKHKMFTDSAIEAGSIWQGRFRGYVSYLKEHFKSCGFIPDLDILRIPSTKRLCIVGRNFTSDGWETRIANVNSVIQSENALHSAFKPRKGDPDEVMASLSIEQRVEIGAKVFSKILELGSTKEKILTVDGRQWNSGGCLSIKEACQLLDPEVMAELKFVRGGLQTVLRNQHQTFMVAKILKLLLGLVTGEGIRLRYEPERQQEMKATNNEDKPRKTKVCWMEANHPDGCPYPASLCRFAHRGEQIGIS</sequence>
<comment type="similarity">
    <text evidence="3 11">Belongs to the TRM44 family.</text>
</comment>
<evidence type="ECO:0000256" key="8">
    <source>
        <dbReference type="ARBA" id="ARBA00022694"/>
    </source>
</evidence>
<dbReference type="PROSITE" id="PS50103">
    <property type="entry name" value="ZF_C3H1"/>
    <property type="match status" value="1"/>
</dbReference>
<evidence type="ECO:0000256" key="6">
    <source>
        <dbReference type="ARBA" id="ARBA00022679"/>
    </source>
</evidence>
<dbReference type="InterPro" id="IPR011671">
    <property type="entry name" value="tRNA_uracil_MeTrfase"/>
</dbReference>
<dbReference type="Pfam" id="PF07757">
    <property type="entry name" value="AdoMet_MTase"/>
    <property type="match status" value="1"/>
</dbReference>
<feature type="zinc finger region" description="C3H1-type" evidence="10">
    <location>
        <begin position="433"/>
        <end position="463"/>
    </location>
</feature>
<keyword evidence="8 11" id="KW-0819">tRNA processing</keyword>
<evidence type="ECO:0000256" key="1">
    <source>
        <dbReference type="ARBA" id="ARBA00002778"/>
    </source>
</evidence>
<dbReference type="Proteomes" id="UP000274504">
    <property type="component" value="Unassembled WGS sequence"/>
</dbReference>
<comment type="subcellular location">
    <subcellularLocation>
        <location evidence="2 11">Cytoplasm</location>
    </subcellularLocation>
</comment>
<comment type="function">
    <text evidence="1">Probable adenosyl-L-methionine (AdoMet)-dependent tRNA (uracil-O(2)-)-methyltransferase.</text>
</comment>
<dbReference type="InterPro" id="IPR000571">
    <property type="entry name" value="Znf_CCCH"/>
</dbReference>
<dbReference type="GO" id="GO:0008270">
    <property type="term" value="F:zinc ion binding"/>
    <property type="evidence" value="ECO:0007669"/>
    <property type="project" value="UniProtKB-KW"/>
</dbReference>
<evidence type="ECO:0000256" key="7">
    <source>
        <dbReference type="ARBA" id="ARBA00022691"/>
    </source>
</evidence>
<evidence type="ECO:0000313" key="14">
    <source>
        <dbReference type="Proteomes" id="UP000274504"/>
    </source>
</evidence>
<dbReference type="GO" id="GO:0030488">
    <property type="term" value="P:tRNA methylation"/>
    <property type="evidence" value="ECO:0007669"/>
    <property type="project" value="UniProtKB-UniRule"/>
</dbReference>
<dbReference type="AlphaFoldDB" id="A0A0R3SL61"/>
<organism evidence="15">
    <name type="scientific">Hymenolepis diminuta</name>
    <name type="common">Rat tapeworm</name>
    <dbReference type="NCBI Taxonomy" id="6216"/>
    <lineage>
        <taxon>Eukaryota</taxon>
        <taxon>Metazoa</taxon>
        <taxon>Spiralia</taxon>
        <taxon>Lophotrochozoa</taxon>
        <taxon>Platyhelminthes</taxon>
        <taxon>Cestoda</taxon>
        <taxon>Eucestoda</taxon>
        <taxon>Cyclophyllidea</taxon>
        <taxon>Hymenolepididae</taxon>
        <taxon>Hymenolepis</taxon>
    </lineage>
</organism>
<keyword evidence="10" id="KW-0479">Metal-binding</keyword>
<evidence type="ECO:0000259" key="12">
    <source>
        <dbReference type="PROSITE" id="PS50103"/>
    </source>
</evidence>
<dbReference type="SUPFAM" id="SSF53335">
    <property type="entry name" value="S-adenosyl-L-methionine-dependent methyltransferases"/>
    <property type="match status" value="1"/>
</dbReference>
<evidence type="ECO:0000256" key="10">
    <source>
        <dbReference type="PROSITE-ProRule" id="PRU00723"/>
    </source>
</evidence>
<comment type="catalytic activity">
    <reaction evidence="9 11">
        <text>uridine(44) in tRNA(Ser) + S-adenosyl-L-methionine = 2'-O-methyluridine(44) in tRNA(Ser) + S-adenosyl-L-homocysteine + H(+)</text>
        <dbReference type="Rhea" id="RHEA:43100"/>
        <dbReference type="Rhea" id="RHEA-COMP:10339"/>
        <dbReference type="Rhea" id="RHEA-COMP:10340"/>
        <dbReference type="ChEBI" id="CHEBI:15378"/>
        <dbReference type="ChEBI" id="CHEBI:57856"/>
        <dbReference type="ChEBI" id="CHEBI:59789"/>
        <dbReference type="ChEBI" id="CHEBI:65315"/>
        <dbReference type="ChEBI" id="CHEBI:74478"/>
        <dbReference type="EC" id="2.1.1.211"/>
    </reaction>
</comment>
<keyword evidence="10" id="KW-0862">Zinc</keyword>
<evidence type="ECO:0000256" key="9">
    <source>
        <dbReference type="ARBA" id="ARBA00047957"/>
    </source>
</evidence>
<comment type="function">
    <text evidence="11">Adenosyl-L-methionine (AdoMet)-dependent tRNA (uracil-O(2)-)-methyltransferase.</text>
</comment>
<evidence type="ECO:0000256" key="5">
    <source>
        <dbReference type="ARBA" id="ARBA00022603"/>
    </source>
</evidence>
<reference evidence="13 14" key="2">
    <citation type="submission" date="2018-11" db="EMBL/GenBank/DDBJ databases">
        <authorList>
            <consortium name="Pathogen Informatics"/>
        </authorList>
    </citation>
    <scope>NUCLEOTIDE SEQUENCE [LARGE SCALE GENOMIC DNA]</scope>
</reference>
<dbReference type="GO" id="GO:0141101">
    <property type="term" value="F:tRNA(Ser) (uridine(44)-2'-O-)-methyltransferase activity"/>
    <property type="evidence" value="ECO:0007669"/>
    <property type="project" value="UniProtKB-EC"/>
</dbReference>
<dbReference type="WBParaSite" id="HDID_0000567601-mRNA-1">
    <property type="protein sequence ID" value="HDID_0000567601-mRNA-1"/>
    <property type="gene ID" value="HDID_0000567601"/>
</dbReference>
<protein>
    <recommendedName>
        <fullName evidence="11">tRNA (uracil-O(2)-)-methyltransferase</fullName>
        <ecNumber evidence="11">2.1.1.211</ecNumber>
    </recommendedName>
</protein>
<keyword evidence="7 11" id="KW-0949">S-adenosyl-L-methionine</keyword>
<evidence type="ECO:0000256" key="11">
    <source>
        <dbReference type="RuleBase" id="RU368004"/>
    </source>
</evidence>
<dbReference type="PANTHER" id="PTHR21210:SF0">
    <property type="entry name" value="TRNA (URACIL-O(2)-)-METHYLTRANSFERASE-RELATED"/>
    <property type="match status" value="1"/>
</dbReference>
<name>A0A0R3SL61_HYMDI</name>
<dbReference type="InterPro" id="IPR029063">
    <property type="entry name" value="SAM-dependent_MTases_sf"/>
</dbReference>
<evidence type="ECO:0000256" key="3">
    <source>
        <dbReference type="ARBA" id="ARBA00009056"/>
    </source>
</evidence>
<keyword evidence="4 11" id="KW-0963">Cytoplasm</keyword>
<keyword evidence="6 11" id="KW-0808">Transferase</keyword>
<keyword evidence="10" id="KW-0863">Zinc-finger</keyword>
<proteinExistence type="inferred from homology"/>
<accession>A0A0R3SL61</accession>
<dbReference type="STRING" id="6216.A0A0R3SL61"/>
<dbReference type="EC" id="2.1.1.211" evidence="11"/>
<evidence type="ECO:0000313" key="15">
    <source>
        <dbReference type="WBParaSite" id="HDID_0000567601-mRNA-1"/>
    </source>
</evidence>
<evidence type="ECO:0000256" key="4">
    <source>
        <dbReference type="ARBA" id="ARBA00022490"/>
    </source>
</evidence>